<gene>
    <name evidence="1" type="ORF">LCGC14_1303570</name>
</gene>
<protein>
    <submittedName>
        <fullName evidence="1">Uncharacterized protein</fullName>
    </submittedName>
</protein>
<dbReference type="EMBL" id="LAZR01007629">
    <property type="protein sequence ID" value="KKM84009.1"/>
    <property type="molecule type" value="Genomic_DNA"/>
</dbReference>
<proteinExistence type="predicted"/>
<reference evidence="1" key="1">
    <citation type="journal article" date="2015" name="Nature">
        <title>Complex archaea that bridge the gap between prokaryotes and eukaryotes.</title>
        <authorList>
            <person name="Spang A."/>
            <person name="Saw J.H."/>
            <person name="Jorgensen S.L."/>
            <person name="Zaremba-Niedzwiedzka K."/>
            <person name="Martijn J."/>
            <person name="Lind A.E."/>
            <person name="van Eijk R."/>
            <person name="Schleper C."/>
            <person name="Guy L."/>
            <person name="Ettema T.J."/>
        </authorList>
    </citation>
    <scope>NUCLEOTIDE SEQUENCE</scope>
</reference>
<sequence>MTEGTVAIVKAIQEQEAASAVQGSTAVTEQVGAVSETESAVSVALEAAYVASGPTFSN</sequence>
<evidence type="ECO:0000313" key="1">
    <source>
        <dbReference type="EMBL" id="KKM84009.1"/>
    </source>
</evidence>
<name>A0A0F9KPA9_9ZZZZ</name>
<accession>A0A0F9KPA9</accession>
<organism evidence="1">
    <name type="scientific">marine sediment metagenome</name>
    <dbReference type="NCBI Taxonomy" id="412755"/>
    <lineage>
        <taxon>unclassified sequences</taxon>
        <taxon>metagenomes</taxon>
        <taxon>ecological metagenomes</taxon>
    </lineage>
</organism>
<dbReference type="AlphaFoldDB" id="A0A0F9KPA9"/>
<comment type="caution">
    <text evidence="1">The sequence shown here is derived from an EMBL/GenBank/DDBJ whole genome shotgun (WGS) entry which is preliminary data.</text>
</comment>